<dbReference type="InterPro" id="IPR027843">
    <property type="entry name" value="DUF4440"/>
</dbReference>
<dbReference type="Pfam" id="PF14534">
    <property type="entry name" value="DUF4440"/>
    <property type="match status" value="1"/>
</dbReference>
<reference evidence="3 4" key="1">
    <citation type="submission" date="2018-07" db="EMBL/GenBank/DDBJ databases">
        <title>Genome sequencing of Runella.</title>
        <authorList>
            <person name="Baek M.-G."/>
            <person name="Yi H."/>
        </authorList>
    </citation>
    <scope>NUCLEOTIDE SEQUENCE [LARGE SCALE GENOMIC DNA]</scope>
    <source>
        <strain evidence="3 4">HYN0085</strain>
    </source>
</reference>
<dbReference type="RefSeq" id="WP_114067100.1">
    <property type="nucleotide sequence ID" value="NZ_CP030850.1"/>
</dbReference>
<dbReference type="EMBL" id="CP030850">
    <property type="protein sequence ID" value="AXE18316.1"/>
    <property type="molecule type" value="Genomic_DNA"/>
</dbReference>
<sequence>MKTFFTLLLFLPNFLFAQGNFTEALFNDMGVRFKQNPTEYIKNETAPNFIFTSSNGQVQNKEEVLTLYSYYDEPYREFSNVVIRQNGSFAFATGILSHAYVHKTTKEKRASKSVITYTFVQEKGKWLFQTGHHTPAPLSVKEEEAAIKKVIEDETQAYIDGDGKKLLSFWAEKKSNEHASQFLVPIIGQPYAKGESMDKLQSIVMPNLKKQNFTVERDDFEVRINNNMAWATYTQKAAANGAVFKTDRETRILERLNGEWKIVYVGEQAMK</sequence>
<name>A0A344TI45_9BACT</name>
<dbReference type="InterPro" id="IPR032710">
    <property type="entry name" value="NTF2-like_dom_sf"/>
</dbReference>
<evidence type="ECO:0000256" key="1">
    <source>
        <dbReference type="SAM" id="SignalP"/>
    </source>
</evidence>
<keyword evidence="4" id="KW-1185">Reference proteome</keyword>
<feature type="signal peptide" evidence="1">
    <location>
        <begin position="1"/>
        <end position="17"/>
    </location>
</feature>
<organism evidence="3 4">
    <name type="scientific">Runella rosea</name>
    <dbReference type="NCBI Taxonomy" id="2259595"/>
    <lineage>
        <taxon>Bacteria</taxon>
        <taxon>Pseudomonadati</taxon>
        <taxon>Bacteroidota</taxon>
        <taxon>Cytophagia</taxon>
        <taxon>Cytophagales</taxon>
        <taxon>Spirosomataceae</taxon>
        <taxon>Runella</taxon>
    </lineage>
</organism>
<proteinExistence type="predicted"/>
<protein>
    <recommendedName>
        <fullName evidence="2">DUF4440 domain-containing protein</fullName>
    </recommendedName>
</protein>
<keyword evidence="1" id="KW-0732">Signal</keyword>
<evidence type="ECO:0000313" key="4">
    <source>
        <dbReference type="Proteomes" id="UP000251993"/>
    </source>
</evidence>
<dbReference type="SUPFAM" id="SSF54427">
    <property type="entry name" value="NTF2-like"/>
    <property type="match status" value="2"/>
</dbReference>
<evidence type="ECO:0000259" key="2">
    <source>
        <dbReference type="Pfam" id="PF14534"/>
    </source>
</evidence>
<feature type="domain" description="DUF4440" evidence="2">
    <location>
        <begin position="147"/>
        <end position="262"/>
    </location>
</feature>
<dbReference type="OrthoDB" id="8432779at2"/>
<accession>A0A344TI45</accession>
<evidence type="ECO:0000313" key="3">
    <source>
        <dbReference type="EMBL" id="AXE18316.1"/>
    </source>
</evidence>
<feature type="chain" id="PRO_5016847490" description="DUF4440 domain-containing protein" evidence="1">
    <location>
        <begin position="18"/>
        <end position="271"/>
    </location>
</feature>
<dbReference type="Gene3D" id="3.10.450.50">
    <property type="match status" value="2"/>
</dbReference>
<dbReference type="AlphaFoldDB" id="A0A344TI45"/>
<gene>
    <name evidence="3" type="ORF">DR864_11440</name>
</gene>
<dbReference type="KEGG" id="run:DR864_11440"/>
<dbReference type="Proteomes" id="UP000251993">
    <property type="component" value="Chromosome"/>
</dbReference>